<evidence type="ECO:0000256" key="2">
    <source>
        <dbReference type="SAM" id="Phobius"/>
    </source>
</evidence>
<name>A0A841HNH5_9GAMM</name>
<feature type="compositionally biased region" description="Polar residues" evidence="1">
    <location>
        <begin position="108"/>
        <end position="118"/>
    </location>
</feature>
<keyword evidence="2" id="KW-1133">Transmembrane helix</keyword>
<evidence type="ECO:0000313" key="4">
    <source>
        <dbReference type="Proteomes" id="UP000588068"/>
    </source>
</evidence>
<feature type="region of interest" description="Disordered" evidence="1">
    <location>
        <begin position="99"/>
        <end position="118"/>
    </location>
</feature>
<feature type="transmembrane region" description="Helical" evidence="2">
    <location>
        <begin position="41"/>
        <end position="62"/>
    </location>
</feature>
<reference evidence="3 4" key="1">
    <citation type="submission" date="2020-08" db="EMBL/GenBank/DDBJ databases">
        <title>Genomic Encyclopedia of Type Strains, Phase IV (KMG-IV): sequencing the most valuable type-strain genomes for metagenomic binning, comparative biology and taxonomic classification.</title>
        <authorList>
            <person name="Goeker M."/>
        </authorList>
    </citation>
    <scope>NUCLEOTIDE SEQUENCE [LARGE SCALE GENOMIC DNA]</scope>
    <source>
        <strain evidence="3 4">DSM 26723</strain>
    </source>
</reference>
<comment type="caution">
    <text evidence="3">The sequence shown here is derived from an EMBL/GenBank/DDBJ whole genome shotgun (WGS) entry which is preliminary data.</text>
</comment>
<keyword evidence="2" id="KW-0812">Transmembrane</keyword>
<dbReference type="EMBL" id="JACHHZ010000003">
    <property type="protein sequence ID" value="MBB6093708.1"/>
    <property type="molecule type" value="Genomic_DNA"/>
</dbReference>
<sequence>MTIGASTWPSLWLSVLLLAVAASLSSYLLSRLGALRGMRPAGRLAIAGATSLFLVAVTIAVLSSSRWASLVSWSADPPVDEGIAIPGRVLAIPGVIPQEVPRSDPAEPTNTARRAISSRTDPLSISTTAVRSSIEEPPHQQLTANRTDYRAVPASVSRTDAAPPDIWGATRCVRLFSRNPDNVLRWTMENECDRPVGIAVTGCNESGSQCEYAGVVLPLKAQRFVLDSEETVYGAVIRFEACLITNQQAYNLIGAALEVRSTDEWRAQWAAVQSRDACLSRVLR</sequence>
<feature type="transmembrane region" description="Helical" evidence="2">
    <location>
        <begin position="12"/>
        <end position="29"/>
    </location>
</feature>
<dbReference type="AlphaFoldDB" id="A0A841HNH5"/>
<gene>
    <name evidence="3" type="ORF">HNQ60_002589</name>
</gene>
<accession>A0A841HNH5</accession>
<evidence type="ECO:0000256" key="1">
    <source>
        <dbReference type="SAM" id="MobiDB-lite"/>
    </source>
</evidence>
<dbReference type="Proteomes" id="UP000588068">
    <property type="component" value="Unassembled WGS sequence"/>
</dbReference>
<evidence type="ECO:0000313" key="3">
    <source>
        <dbReference type="EMBL" id="MBB6093708.1"/>
    </source>
</evidence>
<proteinExistence type="predicted"/>
<protein>
    <submittedName>
        <fullName evidence="3">Uncharacterized protein</fullName>
    </submittedName>
</protein>
<keyword evidence="2" id="KW-0472">Membrane</keyword>
<organism evidence="3 4">
    <name type="scientific">Povalibacter uvarum</name>
    <dbReference type="NCBI Taxonomy" id="732238"/>
    <lineage>
        <taxon>Bacteria</taxon>
        <taxon>Pseudomonadati</taxon>
        <taxon>Pseudomonadota</taxon>
        <taxon>Gammaproteobacteria</taxon>
        <taxon>Steroidobacterales</taxon>
        <taxon>Steroidobacteraceae</taxon>
        <taxon>Povalibacter</taxon>
    </lineage>
</organism>
<dbReference type="RefSeq" id="WP_184332360.1">
    <property type="nucleotide sequence ID" value="NZ_JACHHZ010000003.1"/>
</dbReference>
<keyword evidence="4" id="KW-1185">Reference proteome</keyword>